<dbReference type="GO" id="GO:0006508">
    <property type="term" value="P:proteolysis"/>
    <property type="evidence" value="ECO:0007669"/>
    <property type="project" value="UniProtKB-KW"/>
</dbReference>
<evidence type="ECO:0000256" key="7">
    <source>
        <dbReference type="ARBA" id="ARBA00051784"/>
    </source>
</evidence>
<dbReference type="PaxDb" id="3218-PP1S199_127V6.1"/>
<accession>A0A2K1K234</accession>
<keyword evidence="14" id="KW-1185">Reference proteome</keyword>
<evidence type="ECO:0000256" key="4">
    <source>
        <dbReference type="ARBA" id="ARBA00022801"/>
    </source>
</evidence>
<keyword evidence="10" id="KW-0812">Transmembrane</keyword>
<dbReference type="EMBL" id="ABEU02000009">
    <property type="protein sequence ID" value="PNR47844.1"/>
    <property type="molecule type" value="Genomic_DNA"/>
</dbReference>
<comment type="function">
    <text evidence="8">Protease involved in the C-terminal processing of the chloroplastic D1 protein of photosystem II. This proteolytic processing is necessary to allow the light-driven assembly of the tetranuclear manganese cluster, which is responsible for photosynthetic water oxidation.</text>
</comment>
<dbReference type="AlphaFoldDB" id="A0A2K1K234"/>
<dbReference type="NCBIfam" id="TIGR00225">
    <property type="entry name" value="prc"/>
    <property type="match status" value="1"/>
</dbReference>
<evidence type="ECO:0000256" key="8">
    <source>
        <dbReference type="ARBA" id="ARBA00060065"/>
    </source>
</evidence>
<organism evidence="12">
    <name type="scientific">Physcomitrium patens</name>
    <name type="common">Spreading-leaved earth moss</name>
    <name type="synonym">Physcomitrella patens</name>
    <dbReference type="NCBI Taxonomy" id="3218"/>
    <lineage>
        <taxon>Eukaryota</taxon>
        <taxon>Viridiplantae</taxon>
        <taxon>Streptophyta</taxon>
        <taxon>Embryophyta</taxon>
        <taxon>Bryophyta</taxon>
        <taxon>Bryophytina</taxon>
        <taxon>Bryopsida</taxon>
        <taxon>Funariidae</taxon>
        <taxon>Funariales</taxon>
        <taxon>Funariaceae</taxon>
        <taxon>Physcomitrium</taxon>
    </lineage>
</organism>
<dbReference type="GO" id="GO:0009543">
    <property type="term" value="C:chloroplast thylakoid lumen"/>
    <property type="evidence" value="ECO:0007669"/>
    <property type="project" value="UniProtKB-SubCell"/>
</dbReference>
<dbReference type="GeneID" id="112286995"/>
<proteinExistence type="inferred from homology"/>
<gene>
    <name evidence="13" type="primary">LOC112286995</name>
    <name evidence="12" type="ORF">PHYPA_012317</name>
</gene>
<evidence type="ECO:0000256" key="10">
    <source>
        <dbReference type="SAM" id="Phobius"/>
    </source>
</evidence>
<dbReference type="Gene3D" id="3.30.750.44">
    <property type="match status" value="1"/>
</dbReference>
<dbReference type="OrthoDB" id="43580at2759"/>
<dbReference type="SMART" id="SM00228">
    <property type="entry name" value="PDZ"/>
    <property type="match status" value="1"/>
</dbReference>
<feature type="transmembrane region" description="Helical" evidence="10">
    <location>
        <begin position="132"/>
        <end position="151"/>
    </location>
</feature>
<keyword evidence="10" id="KW-0472">Membrane</keyword>
<dbReference type="KEGG" id="ppp:112286995"/>
<evidence type="ECO:0000256" key="9">
    <source>
        <dbReference type="ARBA" id="ARBA00066637"/>
    </source>
</evidence>
<dbReference type="InterPro" id="IPR001478">
    <property type="entry name" value="PDZ"/>
</dbReference>
<dbReference type="SMART" id="SM00245">
    <property type="entry name" value="TSPc"/>
    <property type="match status" value="1"/>
</dbReference>
<evidence type="ECO:0000256" key="5">
    <source>
        <dbReference type="ARBA" id="ARBA00022825"/>
    </source>
</evidence>
<evidence type="ECO:0000313" key="14">
    <source>
        <dbReference type="Proteomes" id="UP000006727"/>
    </source>
</evidence>
<keyword evidence="3" id="KW-0645">Protease</keyword>
<protein>
    <recommendedName>
        <fullName evidence="9">C-terminal processing peptidase</fullName>
        <ecNumber evidence="9">3.4.21.102</ecNumber>
    </recommendedName>
</protein>
<evidence type="ECO:0000313" key="12">
    <source>
        <dbReference type="EMBL" id="PNR47844.1"/>
    </source>
</evidence>
<evidence type="ECO:0000256" key="6">
    <source>
        <dbReference type="ARBA" id="ARBA00023078"/>
    </source>
</evidence>
<dbReference type="Gene3D" id="3.90.226.10">
    <property type="entry name" value="2-enoyl-CoA Hydratase, Chain A, domain 1"/>
    <property type="match status" value="1"/>
</dbReference>
<dbReference type="Proteomes" id="UP000006727">
    <property type="component" value="Chromosome 9"/>
</dbReference>
<dbReference type="OMA" id="EDAFCSC"/>
<dbReference type="PROSITE" id="PS50106">
    <property type="entry name" value="PDZ"/>
    <property type="match status" value="1"/>
</dbReference>
<dbReference type="FunFam" id="3.30.750.44:FF:000002">
    <property type="entry name" value="carboxyl-terminal-processing peptidase 2, chloroplastic"/>
    <property type="match status" value="1"/>
</dbReference>
<dbReference type="GO" id="GO:0004252">
    <property type="term" value="F:serine-type endopeptidase activity"/>
    <property type="evidence" value="ECO:0007669"/>
    <property type="project" value="UniProtKB-EC"/>
</dbReference>
<dbReference type="InterPro" id="IPR029045">
    <property type="entry name" value="ClpP/crotonase-like_dom_sf"/>
</dbReference>
<dbReference type="Pfam" id="PF17820">
    <property type="entry name" value="PDZ_6"/>
    <property type="match status" value="1"/>
</dbReference>
<dbReference type="RefSeq" id="XP_024385318.1">
    <property type="nucleotide sequence ID" value="XM_024529550.2"/>
</dbReference>
<comment type="similarity">
    <text evidence="2">Belongs to the peptidase S41A family.</text>
</comment>
<dbReference type="EnsemblPlants" id="Pp3c9_5260V3.1">
    <property type="protein sequence ID" value="Pp3c9_5260V3.1"/>
    <property type="gene ID" value="Pp3c9_5260"/>
</dbReference>
<dbReference type="SUPFAM" id="SSF50156">
    <property type="entry name" value="PDZ domain-like"/>
    <property type="match status" value="1"/>
</dbReference>
<dbReference type="Pfam" id="PF03572">
    <property type="entry name" value="Peptidase_S41"/>
    <property type="match status" value="1"/>
</dbReference>
<feature type="domain" description="PDZ" evidence="11">
    <location>
        <begin position="228"/>
        <end position="303"/>
    </location>
</feature>
<dbReference type="InterPro" id="IPR041489">
    <property type="entry name" value="PDZ_6"/>
</dbReference>
<dbReference type="InterPro" id="IPR004447">
    <property type="entry name" value="Peptidase_S41A"/>
</dbReference>
<evidence type="ECO:0000256" key="3">
    <source>
        <dbReference type="ARBA" id="ARBA00022670"/>
    </source>
</evidence>
<dbReference type="Gene3D" id="2.30.42.10">
    <property type="match status" value="1"/>
</dbReference>
<dbReference type="FunFam" id="2.30.42.10:FF:000063">
    <property type="entry name" value="Peptidase, S41 family"/>
    <property type="match status" value="1"/>
</dbReference>
<keyword evidence="5" id="KW-0720">Serine protease</keyword>
<sequence length="549" mass="59248">MTEALHCPSGMASSLVVCRYGVTSSSPPTATLQGLAMRKGPCRAVKESVESARVFLRQNHSVQVCLTTASSDRPNELSGGASLLCGWGRKQRVTALRWGRQLWCLPAALESFDAGEVAEQLSHWQASIKRRGLVFILSSLIVTGALASFALQPSLSLTEENLLFLEAWRTVDRAYVDKSFNGQSWFRYREDALKKEPMKTREETYAAIRKMLATLDDPFTRFLEPEKFKSLQSGTNGAVTGVGLEVGFNTSDSSTSNTDLVVVSPVSGGPAARAGVLPGDVITAIDGVPTHGMGLYDAARRLQGPVQSQVELTLLKKDATTPSTITVLREKITLNPVTWRLCEMKQNDGSAPLKLGYIRLSTFNQNSSSAVKKAIETLQESGAAAFILDIRNNSGGLFPSGVEIAKMWLDKGVIVYIADSMGVRDIYDTDGDSAISTKEPLAVLVNKGTASASEILAGALKDNKRAVILGEPTFGKGRIQSVFQLSDGSGMAVTIARYETPAHINIDKVGITPDRPLPAVLPMDEEAFCRCIEDPNADCNVSFTSLFSR</sequence>
<keyword evidence="10" id="KW-1133">Transmembrane helix</keyword>
<reference evidence="12 14" key="1">
    <citation type="journal article" date="2008" name="Science">
        <title>The Physcomitrella genome reveals evolutionary insights into the conquest of land by plants.</title>
        <authorList>
            <person name="Rensing S."/>
            <person name="Lang D."/>
            <person name="Zimmer A."/>
            <person name="Terry A."/>
            <person name="Salamov A."/>
            <person name="Shapiro H."/>
            <person name="Nishiyama T."/>
            <person name="Perroud P.-F."/>
            <person name="Lindquist E."/>
            <person name="Kamisugi Y."/>
            <person name="Tanahashi T."/>
            <person name="Sakakibara K."/>
            <person name="Fujita T."/>
            <person name="Oishi K."/>
            <person name="Shin-I T."/>
            <person name="Kuroki Y."/>
            <person name="Toyoda A."/>
            <person name="Suzuki Y."/>
            <person name="Hashimoto A."/>
            <person name="Yamaguchi K."/>
            <person name="Sugano A."/>
            <person name="Kohara Y."/>
            <person name="Fujiyama A."/>
            <person name="Anterola A."/>
            <person name="Aoki S."/>
            <person name="Ashton N."/>
            <person name="Barbazuk W.B."/>
            <person name="Barker E."/>
            <person name="Bennetzen J."/>
            <person name="Bezanilla M."/>
            <person name="Blankenship R."/>
            <person name="Cho S.H."/>
            <person name="Dutcher S."/>
            <person name="Estelle M."/>
            <person name="Fawcett J.A."/>
            <person name="Gundlach H."/>
            <person name="Hanada K."/>
            <person name="Heyl A."/>
            <person name="Hicks K.A."/>
            <person name="Hugh J."/>
            <person name="Lohr M."/>
            <person name="Mayer K."/>
            <person name="Melkozernov A."/>
            <person name="Murata T."/>
            <person name="Nelson D."/>
            <person name="Pils B."/>
            <person name="Prigge M."/>
            <person name="Reiss B."/>
            <person name="Renner T."/>
            <person name="Rombauts S."/>
            <person name="Rushton P."/>
            <person name="Sanderfoot A."/>
            <person name="Schween G."/>
            <person name="Shiu S.-H."/>
            <person name="Stueber K."/>
            <person name="Theodoulou F.L."/>
            <person name="Tu H."/>
            <person name="Van de Peer Y."/>
            <person name="Verrier P.J."/>
            <person name="Waters E."/>
            <person name="Wood A."/>
            <person name="Yang L."/>
            <person name="Cove D."/>
            <person name="Cuming A."/>
            <person name="Hasebe M."/>
            <person name="Lucas S."/>
            <person name="Mishler D.B."/>
            <person name="Reski R."/>
            <person name="Grigoriev I."/>
            <person name="Quatrano R.S."/>
            <person name="Boore J.L."/>
        </authorList>
    </citation>
    <scope>NUCLEOTIDE SEQUENCE [LARGE SCALE GENOMIC DNA]</scope>
    <source>
        <strain evidence="13 14">cv. Gransden 2004</strain>
    </source>
</reference>
<evidence type="ECO:0000256" key="2">
    <source>
        <dbReference type="ARBA" id="ARBA00009179"/>
    </source>
</evidence>
<evidence type="ECO:0000256" key="1">
    <source>
        <dbReference type="ARBA" id="ARBA00004456"/>
    </source>
</evidence>
<comment type="catalytic activity">
    <reaction evidence="7">
        <text>The enzyme shows specific recognition of a C-terminal tripeptide, Xaa-Yaa-Zaa, in which Xaa is preferably Ala or Leu, Yaa is preferably Ala or Tyr, and Zaa is preferably Ala, but then cleaves at a variable distance from the C-terminus. A typical cleavage is -Ala-Ala-|-Arg-Ala-Ala-Lys-Glu-Asn-Tyr-Ala-Leu-Ala-Ala.</text>
        <dbReference type="EC" id="3.4.21.102"/>
    </reaction>
</comment>
<dbReference type="EnsemblPlants" id="Pp3c9_5260V3.3">
    <property type="protein sequence ID" value="Pp3c9_5260V3.3"/>
    <property type="gene ID" value="Pp3c9_5260"/>
</dbReference>
<dbReference type="STRING" id="3218.A0A2K1K234"/>
<dbReference type="PANTHER" id="PTHR32060:SF7">
    <property type="entry name" value="CARBOXYL-TERMINAL-PROCESSING PEPTIDASE 2, CHLOROPLASTIC"/>
    <property type="match status" value="1"/>
</dbReference>
<dbReference type="FunFam" id="3.90.226.10:FF:000043">
    <property type="entry name" value="carboxyl-terminal-processing peptidase 2, chloroplastic"/>
    <property type="match status" value="1"/>
</dbReference>
<dbReference type="FunCoup" id="A0A2K1K234">
    <property type="interactions" value="1160"/>
</dbReference>
<keyword evidence="4" id="KW-0378">Hydrolase</keyword>
<dbReference type="InterPro" id="IPR036034">
    <property type="entry name" value="PDZ_sf"/>
</dbReference>
<dbReference type="Gramene" id="Pp3c9_5260V3.3">
    <property type="protein sequence ID" value="Pp3c9_5260V3.3"/>
    <property type="gene ID" value="Pp3c9_5260"/>
</dbReference>
<dbReference type="SUPFAM" id="SSF52096">
    <property type="entry name" value="ClpP/crotonase"/>
    <property type="match status" value="1"/>
</dbReference>
<reference evidence="13" key="3">
    <citation type="submission" date="2020-12" db="UniProtKB">
        <authorList>
            <consortium name="EnsemblPlants"/>
        </authorList>
    </citation>
    <scope>IDENTIFICATION</scope>
</reference>
<name>A0A2K1K234_PHYPA</name>
<dbReference type="Gramene" id="Pp3c9_5260V3.1">
    <property type="protein sequence ID" value="Pp3c9_5260V3.1"/>
    <property type="gene ID" value="Pp3c9_5260"/>
</dbReference>
<dbReference type="PANTHER" id="PTHR32060">
    <property type="entry name" value="TAIL-SPECIFIC PROTEASE"/>
    <property type="match status" value="1"/>
</dbReference>
<comment type="subcellular location">
    <subcellularLocation>
        <location evidence="1">Plastid</location>
        <location evidence="1">Chloroplast thylakoid lumen</location>
    </subcellularLocation>
</comment>
<dbReference type="CDD" id="cd06782">
    <property type="entry name" value="cpPDZ_CPP-like"/>
    <property type="match status" value="1"/>
</dbReference>
<reference evidence="12 14" key="2">
    <citation type="journal article" date="2018" name="Plant J.">
        <title>The Physcomitrella patens chromosome-scale assembly reveals moss genome structure and evolution.</title>
        <authorList>
            <person name="Lang D."/>
            <person name="Ullrich K.K."/>
            <person name="Murat F."/>
            <person name="Fuchs J."/>
            <person name="Jenkins J."/>
            <person name="Haas F.B."/>
            <person name="Piednoel M."/>
            <person name="Gundlach H."/>
            <person name="Van Bel M."/>
            <person name="Meyberg R."/>
            <person name="Vives C."/>
            <person name="Morata J."/>
            <person name="Symeonidi A."/>
            <person name="Hiss M."/>
            <person name="Muchero W."/>
            <person name="Kamisugi Y."/>
            <person name="Saleh O."/>
            <person name="Blanc G."/>
            <person name="Decker E.L."/>
            <person name="van Gessel N."/>
            <person name="Grimwood J."/>
            <person name="Hayes R.D."/>
            <person name="Graham S.W."/>
            <person name="Gunter L.E."/>
            <person name="McDaniel S.F."/>
            <person name="Hoernstein S.N.W."/>
            <person name="Larsson A."/>
            <person name="Li F.W."/>
            <person name="Perroud P.F."/>
            <person name="Phillips J."/>
            <person name="Ranjan P."/>
            <person name="Rokshar D.S."/>
            <person name="Rothfels C.J."/>
            <person name="Schneider L."/>
            <person name="Shu S."/>
            <person name="Stevenson D.W."/>
            <person name="Thummler F."/>
            <person name="Tillich M."/>
            <person name="Villarreal Aguilar J.C."/>
            <person name="Widiez T."/>
            <person name="Wong G.K."/>
            <person name="Wymore A."/>
            <person name="Zhang Y."/>
            <person name="Zimmer A.D."/>
            <person name="Quatrano R.S."/>
            <person name="Mayer K.F.X."/>
            <person name="Goodstein D."/>
            <person name="Casacuberta J.M."/>
            <person name="Vandepoele K."/>
            <person name="Reski R."/>
            <person name="Cuming A.C."/>
            <person name="Tuskan G.A."/>
            <person name="Maumus F."/>
            <person name="Salse J."/>
            <person name="Schmutz J."/>
            <person name="Rensing S.A."/>
        </authorList>
    </citation>
    <scope>NUCLEOTIDE SEQUENCE [LARGE SCALE GENOMIC DNA]</scope>
    <source>
        <strain evidence="13 14">cv. Gransden 2004</strain>
    </source>
</reference>
<dbReference type="EC" id="3.4.21.102" evidence="9"/>
<evidence type="ECO:0000313" key="13">
    <source>
        <dbReference type="EnsemblPlants" id="Pp3c9_5260V3.1"/>
    </source>
</evidence>
<evidence type="ECO:0000259" key="11">
    <source>
        <dbReference type="PROSITE" id="PS50106"/>
    </source>
</evidence>
<dbReference type="InterPro" id="IPR005151">
    <property type="entry name" value="Tail-specific_protease"/>
</dbReference>
<dbReference type="CDD" id="cd07560">
    <property type="entry name" value="Peptidase_S41_CPP"/>
    <property type="match status" value="1"/>
</dbReference>
<dbReference type="GO" id="GO:0004175">
    <property type="term" value="F:endopeptidase activity"/>
    <property type="evidence" value="ECO:0000318"/>
    <property type="project" value="GO_Central"/>
</dbReference>
<keyword evidence="6" id="KW-0793">Thylakoid</keyword>